<keyword evidence="2" id="KW-1185">Reference proteome</keyword>
<proteinExistence type="predicted"/>
<name>A0ABW3IQ71_9RHOB</name>
<accession>A0ABW3IQ71</accession>
<gene>
    <name evidence="1" type="ORF">ACFQ2S_11505</name>
</gene>
<dbReference type="SUPFAM" id="SSF51120">
    <property type="entry name" value="beta-Roll"/>
    <property type="match status" value="1"/>
</dbReference>
<feature type="non-terminal residue" evidence="1">
    <location>
        <position position="121"/>
    </location>
</feature>
<dbReference type="InterPro" id="IPR011049">
    <property type="entry name" value="Serralysin-like_metalloprot_C"/>
</dbReference>
<comment type="caution">
    <text evidence="1">The sequence shown here is derived from an EMBL/GenBank/DDBJ whole genome shotgun (WGS) entry which is preliminary data.</text>
</comment>
<protein>
    <submittedName>
        <fullName evidence="1">Calcium-binding protein</fullName>
    </submittedName>
</protein>
<dbReference type="EMBL" id="JBHTJT010000012">
    <property type="protein sequence ID" value="MFD0980277.1"/>
    <property type="molecule type" value="Genomic_DNA"/>
</dbReference>
<evidence type="ECO:0000313" key="2">
    <source>
        <dbReference type="Proteomes" id="UP001597108"/>
    </source>
</evidence>
<dbReference type="Gene3D" id="2.150.10.10">
    <property type="entry name" value="Serralysin-like metalloprotease, C-terminal"/>
    <property type="match status" value="1"/>
</dbReference>
<feature type="non-terminal residue" evidence="1">
    <location>
        <position position="1"/>
    </location>
</feature>
<dbReference type="Proteomes" id="UP001597108">
    <property type="component" value="Unassembled WGS sequence"/>
</dbReference>
<sequence length="121" mass="13627">ELTDGKLYPNQPINGDDAMTGGEGADIFYFQTLINAKKRYIEKHTNDDGTINWHGVAGENDKLHDHWVDHLGNDVVMDYSRAEGDRLVIEGHTTKIWSISYSDANGDGVMDRSVIRLYSDQ</sequence>
<reference evidence="2" key="1">
    <citation type="journal article" date="2019" name="Int. J. Syst. Evol. Microbiol.">
        <title>The Global Catalogue of Microorganisms (GCM) 10K type strain sequencing project: providing services to taxonomists for standard genome sequencing and annotation.</title>
        <authorList>
            <consortium name="The Broad Institute Genomics Platform"/>
            <consortium name="The Broad Institute Genome Sequencing Center for Infectious Disease"/>
            <person name="Wu L."/>
            <person name="Ma J."/>
        </authorList>
    </citation>
    <scope>NUCLEOTIDE SEQUENCE [LARGE SCALE GENOMIC DNA]</scope>
    <source>
        <strain evidence="2">CCUG 60524</strain>
    </source>
</reference>
<evidence type="ECO:0000313" key="1">
    <source>
        <dbReference type="EMBL" id="MFD0980277.1"/>
    </source>
</evidence>
<organism evidence="1 2">
    <name type="scientific">Tropicimonas aquimaris</name>
    <dbReference type="NCBI Taxonomy" id="914152"/>
    <lineage>
        <taxon>Bacteria</taxon>
        <taxon>Pseudomonadati</taxon>
        <taxon>Pseudomonadota</taxon>
        <taxon>Alphaproteobacteria</taxon>
        <taxon>Rhodobacterales</taxon>
        <taxon>Roseobacteraceae</taxon>
        <taxon>Tropicimonas</taxon>
    </lineage>
</organism>